<keyword evidence="4" id="KW-1185">Reference proteome</keyword>
<dbReference type="EMBL" id="PYYB01000004">
    <property type="protein sequence ID" value="PTL54802.1"/>
    <property type="molecule type" value="Genomic_DNA"/>
</dbReference>
<name>A0A2T4UC76_9ACTN</name>
<comment type="caution">
    <text evidence="3">The sequence shown here is derived from an EMBL/GenBank/DDBJ whole genome shotgun (WGS) entry which is preliminary data.</text>
</comment>
<dbReference type="Proteomes" id="UP000240739">
    <property type="component" value="Unassembled WGS sequence"/>
</dbReference>
<dbReference type="AlphaFoldDB" id="A0A2T4UC76"/>
<protein>
    <submittedName>
        <fullName evidence="3">Uncharacterized protein</fullName>
    </submittedName>
</protein>
<feature type="coiled-coil region" evidence="1">
    <location>
        <begin position="161"/>
        <end position="188"/>
    </location>
</feature>
<feature type="compositionally biased region" description="Basic and acidic residues" evidence="2">
    <location>
        <begin position="119"/>
        <end position="131"/>
    </location>
</feature>
<gene>
    <name evidence="3" type="ORF">C7Y72_19635</name>
</gene>
<organism evidence="3 4">
    <name type="scientific">Paraconexibacter algicola</name>
    <dbReference type="NCBI Taxonomy" id="2133960"/>
    <lineage>
        <taxon>Bacteria</taxon>
        <taxon>Bacillati</taxon>
        <taxon>Actinomycetota</taxon>
        <taxon>Thermoleophilia</taxon>
        <taxon>Solirubrobacterales</taxon>
        <taxon>Paraconexibacteraceae</taxon>
        <taxon>Paraconexibacter</taxon>
    </lineage>
</organism>
<feature type="region of interest" description="Disordered" evidence="2">
    <location>
        <begin position="119"/>
        <end position="149"/>
    </location>
</feature>
<evidence type="ECO:0000313" key="3">
    <source>
        <dbReference type="EMBL" id="PTL54802.1"/>
    </source>
</evidence>
<proteinExistence type="predicted"/>
<evidence type="ECO:0000313" key="4">
    <source>
        <dbReference type="Proteomes" id="UP000240739"/>
    </source>
</evidence>
<reference evidence="3 4" key="1">
    <citation type="submission" date="2018-03" db="EMBL/GenBank/DDBJ databases">
        <title>Aquarubrobacter algicola gen. nov., sp. nov., a novel actinobacterium isolated from shallow eutrophic lake during the end of cyanobacterial harmful algal blooms.</title>
        <authorList>
            <person name="Chun S.J."/>
        </authorList>
    </citation>
    <scope>NUCLEOTIDE SEQUENCE [LARGE SCALE GENOMIC DNA]</scope>
    <source>
        <strain evidence="3 4">Seoho-28</strain>
    </source>
</reference>
<keyword evidence="1" id="KW-0175">Coiled coil</keyword>
<dbReference type="OrthoDB" id="5243573at2"/>
<sequence>MSRRHRSPIDDLRTAIDCLPERTRIAMLEGINANDIIVGAYTDRDGGVCPMLAAHRCGGRTNFISFAKAWDRFAASKRARRATTREVAILRSHLEASLLADDRVDLAGAIRDHRDLLATRPAERAEQEATRRRQPNAPRPGDAYRGRDTKGRHWLRPFRRLDEYEAALAAVEAERDALLERRARELETV</sequence>
<accession>A0A2T4UC76</accession>
<dbReference type="RefSeq" id="WP_107570902.1">
    <property type="nucleotide sequence ID" value="NZ_PYYB01000004.1"/>
</dbReference>
<evidence type="ECO:0000256" key="1">
    <source>
        <dbReference type="SAM" id="Coils"/>
    </source>
</evidence>
<evidence type="ECO:0000256" key="2">
    <source>
        <dbReference type="SAM" id="MobiDB-lite"/>
    </source>
</evidence>